<feature type="chain" id="PRO_5009643696" description="Chaplin domain-containing protein" evidence="7">
    <location>
        <begin position="25"/>
        <end position="157"/>
    </location>
</feature>
<comment type="subcellular location">
    <subcellularLocation>
        <location evidence="1">Secreted</location>
        <location evidence="1">Cell wall</location>
    </subcellularLocation>
</comment>
<dbReference type="EMBL" id="MLCF01000075">
    <property type="protein sequence ID" value="OIV36785.1"/>
    <property type="molecule type" value="Genomic_DNA"/>
</dbReference>
<feature type="signal peptide" evidence="7">
    <location>
        <begin position="1"/>
        <end position="24"/>
    </location>
</feature>
<evidence type="ECO:0000256" key="5">
    <source>
        <dbReference type="ARBA" id="ARBA00022889"/>
    </source>
</evidence>
<name>A0A1J7BTK5_9ACTN</name>
<keyword evidence="10" id="KW-1185">Reference proteome</keyword>
<keyword evidence="4 7" id="KW-0732">Signal</keyword>
<organism evidence="9 10">
    <name type="scientific">Mangrovactinospora gilvigrisea</name>
    <dbReference type="NCBI Taxonomy" id="1428644"/>
    <lineage>
        <taxon>Bacteria</taxon>
        <taxon>Bacillati</taxon>
        <taxon>Actinomycetota</taxon>
        <taxon>Actinomycetes</taxon>
        <taxon>Kitasatosporales</taxon>
        <taxon>Streptomycetaceae</taxon>
        <taxon>Mangrovactinospora</taxon>
    </lineage>
</organism>
<dbReference type="PROSITE" id="PS51884">
    <property type="entry name" value="CHAPLIN"/>
    <property type="match status" value="2"/>
</dbReference>
<evidence type="ECO:0000256" key="1">
    <source>
        <dbReference type="ARBA" id="ARBA00004191"/>
    </source>
</evidence>
<proteinExistence type="predicted"/>
<reference evidence="9 10" key="1">
    <citation type="submission" date="2016-10" db="EMBL/GenBank/DDBJ databases">
        <title>Genome sequence of Streptomyces gilvigriseus MUSC 26.</title>
        <authorList>
            <person name="Lee L.-H."/>
            <person name="Ser H.-L."/>
        </authorList>
    </citation>
    <scope>NUCLEOTIDE SEQUENCE [LARGE SCALE GENOMIC DNA]</scope>
    <source>
        <strain evidence="9 10">MUSC 26</strain>
    </source>
</reference>
<accession>A0A1J7BTK5</accession>
<evidence type="ECO:0000256" key="3">
    <source>
        <dbReference type="ARBA" id="ARBA00022525"/>
    </source>
</evidence>
<evidence type="ECO:0000256" key="6">
    <source>
        <dbReference type="ARBA" id="ARBA00023087"/>
    </source>
</evidence>
<keyword evidence="2" id="KW-0134">Cell wall</keyword>
<keyword evidence="3" id="KW-0964">Secreted</keyword>
<feature type="domain" description="Chaplin" evidence="8">
    <location>
        <begin position="35"/>
        <end position="75"/>
    </location>
</feature>
<feature type="domain" description="Chaplin" evidence="8">
    <location>
        <begin position="90"/>
        <end position="130"/>
    </location>
</feature>
<protein>
    <recommendedName>
        <fullName evidence="8">Chaplin domain-containing protein</fullName>
    </recommendedName>
</protein>
<evidence type="ECO:0000256" key="7">
    <source>
        <dbReference type="SAM" id="SignalP"/>
    </source>
</evidence>
<comment type="caution">
    <text evidence="9">The sequence shown here is derived from an EMBL/GenBank/DDBJ whole genome shotgun (WGS) entry which is preliminary data.</text>
</comment>
<keyword evidence="5" id="KW-0130">Cell adhesion</keyword>
<dbReference type="InterPro" id="IPR005528">
    <property type="entry name" value="ChpA-H"/>
</dbReference>
<dbReference type="GO" id="GO:0007155">
    <property type="term" value="P:cell adhesion"/>
    <property type="evidence" value="ECO:0007669"/>
    <property type="project" value="UniProtKB-KW"/>
</dbReference>
<evidence type="ECO:0000313" key="10">
    <source>
        <dbReference type="Proteomes" id="UP000243342"/>
    </source>
</evidence>
<dbReference type="AlphaFoldDB" id="A0A1J7BTK5"/>
<evidence type="ECO:0000313" key="9">
    <source>
        <dbReference type="EMBL" id="OIV36785.1"/>
    </source>
</evidence>
<evidence type="ECO:0000256" key="4">
    <source>
        <dbReference type="ARBA" id="ARBA00022729"/>
    </source>
</evidence>
<dbReference type="Proteomes" id="UP000243342">
    <property type="component" value="Unassembled WGS sequence"/>
</dbReference>
<gene>
    <name evidence="9" type="ORF">BIV57_14380</name>
</gene>
<evidence type="ECO:0000256" key="2">
    <source>
        <dbReference type="ARBA" id="ARBA00022512"/>
    </source>
</evidence>
<sequence length="157" mass="14832">MRRTAVVATAACGLLGAAAGVASAASSASGAAVGSPGAVSGNAVQVPVSVPVNACGNTVTGIGALNPTFANACANHDAPGATAKGVAAHSPGFISGNLVQAPVDVPVNVVGNTATVIGGLNPTLGNTGVNGGKTRTTPPKECPSLDEQGVATRALHC</sequence>
<keyword evidence="6" id="KW-0034">Amyloid</keyword>
<dbReference type="STRING" id="1428644.BIV57_14380"/>
<evidence type="ECO:0000259" key="8">
    <source>
        <dbReference type="PROSITE" id="PS51884"/>
    </source>
</evidence>
<dbReference type="Pfam" id="PF03777">
    <property type="entry name" value="ChpA-C"/>
    <property type="match status" value="2"/>
</dbReference>